<sequence length="86" mass="10074">MYDILNASQAAKVIGCGRQEVVEKGKREIWKFVKIIPPTNSEGNNSYEINKRDLANYLKIPYEEIDIRLRRRNEIEDYTEKKAQTA</sequence>
<protein>
    <submittedName>
        <fullName evidence="1">Uncharacterized protein</fullName>
    </submittedName>
</protein>
<keyword evidence="2" id="KW-1185">Reference proteome</keyword>
<dbReference type="EMBL" id="QGDL01000010">
    <property type="protein sequence ID" value="PWJ27951.1"/>
    <property type="molecule type" value="Genomic_DNA"/>
</dbReference>
<dbReference type="AlphaFoldDB" id="A0A2Y9BGB3"/>
<accession>A0A2Y9BGB3</accession>
<evidence type="ECO:0000313" key="2">
    <source>
        <dbReference type="Proteomes" id="UP000245845"/>
    </source>
</evidence>
<evidence type="ECO:0000313" key="1">
    <source>
        <dbReference type="EMBL" id="PWJ27951.1"/>
    </source>
</evidence>
<reference evidence="1 2" key="1">
    <citation type="submission" date="2018-05" db="EMBL/GenBank/DDBJ databases">
        <title>The Hungate 1000. A catalogue of reference genomes from the rumen microbiome.</title>
        <authorList>
            <person name="Kelly W."/>
        </authorList>
    </citation>
    <scope>NUCLEOTIDE SEQUENCE [LARGE SCALE GENOMIC DNA]</scope>
    <source>
        <strain evidence="1 2">NLAE-zl-C242</strain>
    </source>
</reference>
<comment type="caution">
    <text evidence="1">The sequence shown here is derived from an EMBL/GenBank/DDBJ whole genome shotgun (WGS) entry which is preliminary data.</text>
</comment>
<name>A0A2Y9BGB3_9FIRM</name>
<dbReference type="Proteomes" id="UP000245845">
    <property type="component" value="Unassembled WGS sequence"/>
</dbReference>
<dbReference type="OrthoDB" id="2066332at2"/>
<gene>
    <name evidence="1" type="ORF">A8806_110126</name>
</gene>
<dbReference type="RefSeq" id="WP_109732310.1">
    <property type="nucleotide sequence ID" value="NZ_QGDL01000010.1"/>
</dbReference>
<organism evidence="1 2">
    <name type="scientific">Faecalicatena orotica</name>
    <dbReference type="NCBI Taxonomy" id="1544"/>
    <lineage>
        <taxon>Bacteria</taxon>
        <taxon>Bacillati</taxon>
        <taxon>Bacillota</taxon>
        <taxon>Clostridia</taxon>
        <taxon>Lachnospirales</taxon>
        <taxon>Lachnospiraceae</taxon>
        <taxon>Faecalicatena</taxon>
    </lineage>
</organism>
<proteinExistence type="predicted"/>